<feature type="transmembrane region" description="Helical" evidence="8">
    <location>
        <begin position="318"/>
        <end position="343"/>
    </location>
</feature>
<evidence type="ECO:0000313" key="11">
    <source>
        <dbReference type="Proteomes" id="UP001161247"/>
    </source>
</evidence>
<dbReference type="PROSITE" id="PS50297">
    <property type="entry name" value="ANK_REP_REGION"/>
    <property type="match status" value="1"/>
</dbReference>
<organism evidence="10 11">
    <name type="scientific">Oldenlandia corymbosa var. corymbosa</name>
    <dbReference type="NCBI Taxonomy" id="529605"/>
    <lineage>
        <taxon>Eukaryota</taxon>
        <taxon>Viridiplantae</taxon>
        <taxon>Streptophyta</taxon>
        <taxon>Embryophyta</taxon>
        <taxon>Tracheophyta</taxon>
        <taxon>Spermatophyta</taxon>
        <taxon>Magnoliopsida</taxon>
        <taxon>eudicotyledons</taxon>
        <taxon>Gunneridae</taxon>
        <taxon>Pentapetalae</taxon>
        <taxon>asterids</taxon>
        <taxon>lamiids</taxon>
        <taxon>Gentianales</taxon>
        <taxon>Rubiaceae</taxon>
        <taxon>Rubioideae</taxon>
        <taxon>Spermacoceae</taxon>
        <taxon>Hedyotis-Oldenlandia complex</taxon>
        <taxon>Oldenlandia</taxon>
    </lineage>
</organism>
<evidence type="ECO:0000256" key="6">
    <source>
        <dbReference type="ARBA" id="ARBA00023136"/>
    </source>
</evidence>
<comment type="subcellular location">
    <subcellularLocation>
        <location evidence="1">Membrane</location>
        <topology evidence="1">Multi-pass membrane protein</topology>
    </subcellularLocation>
</comment>
<feature type="repeat" description="ANK" evidence="7">
    <location>
        <begin position="78"/>
        <end position="101"/>
    </location>
</feature>
<feature type="domain" description="PGG" evidence="9">
    <location>
        <begin position="232"/>
        <end position="345"/>
    </location>
</feature>
<gene>
    <name evidence="10" type="ORF">OLC1_LOCUS575</name>
</gene>
<evidence type="ECO:0000259" key="9">
    <source>
        <dbReference type="Pfam" id="PF13962"/>
    </source>
</evidence>
<evidence type="ECO:0000256" key="4">
    <source>
        <dbReference type="ARBA" id="ARBA00022989"/>
    </source>
</evidence>
<dbReference type="InterPro" id="IPR002110">
    <property type="entry name" value="Ankyrin_rpt"/>
</dbReference>
<evidence type="ECO:0000256" key="7">
    <source>
        <dbReference type="PROSITE-ProRule" id="PRU00023"/>
    </source>
</evidence>
<evidence type="ECO:0000256" key="8">
    <source>
        <dbReference type="SAM" id="Phobius"/>
    </source>
</evidence>
<evidence type="ECO:0000256" key="5">
    <source>
        <dbReference type="ARBA" id="ARBA00023043"/>
    </source>
</evidence>
<protein>
    <submittedName>
        <fullName evidence="10">OLC1v1022040C1</fullName>
    </submittedName>
</protein>
<feature type="transmembrane region" description="Helical" evidence="8">
    <location>
        <begin position="363"/>
        <end position="387"/>
    </location>
</feature>
<dbReference type="Pfam" id="PF12796">
    <property type="entry name" value="Ank_2"/>
    <property type="match status" value="2"/>
</dbReference>
<dbReference type="Gene3D" id="1.25.40.20">
    <property type="entry name" value="Ankyrin repeat-containing domain"/>
    <property type="match status" value="1"/>
</dbReference>
<evidence type="ECO:0000256" key="1">
    <source>
        <dbReference type="ARBA" id="ARBA00004141"/>
    </source>
</evidence>
<keyword evidence="2 8" id="KW-0812">Transmembrane</keyword>
<evidence type="ECO:0000256" key="2">
    <source>
        <dbReference type="ARBA" id="ARBA00022692"/>
    </source>
</evidence>
<keyword evidence="5 7" id="KW-0040">ANK repeat</keyword>
<reference evidence="10" key="1">
    <citation type="submission" date="2023-03" db="EMBL/GenBank/DDBJ databases">
        <authorList>
            <person name="Julca I."/>
        </authorList>
    </citation>
    <scope>NUCLEOTIDE SEQUENCE</scope>
</reference>
<evidence type="ECO:0000256" key="3">
    <source>
        <dbReference type="ARBA" id="ARBA00022737"/>
    </source>
</evidence>
<proteinExistence type="predicted"/>
<dbReference type="PANTHER" id="PTHR24186">
    <property type="entry name" value="PROTEIN PHOSPHATASE 1 REGULATORY SUBUNIT"/>
    <property type="match status" value="1"/>
</dbReference>
<feature type="transmembrane region" description="Helical" evidence="8">
    <location>
        <begin position="286"/>
        <end position="306"/>
    </location>
</feature>
<dbReference type="EMBL" id="OX459118">
    <property type="protein sequence ID" value="CAI9087856.1"/>
    <property type="molecule type" value="Genomic_DNA"/>
</dbReference>
<keyword evidence="6 8" id="KW-0472">Membrane</keyword>
<evidence type="ECO:0000313" key="10">
    <source>
        <dbReference type="EMBL" id="CAI9087856.1"/>
    </source>
</evidence>
<dbReference type="SMART" id="SM00248">
    <property type="entry name" value="ANK"/>
    <property type="match status" value="4"/>
</dbReference>
<dbReference type="Proteomes" id="UP001161247">
    <property type="component" value="Chromosome 1"/>
</dbReference>
<dbReference type="Pfam" id="PF13962">
    <property type="entry name" value="PGG"/>
    <property type="match status" value="1"/>
</dbReference>
<keyword evidence="4 8" id="KW-1133">Transmembrane helix</keyword>
<dbReference type="InterPro" id="IPR026961">
    <property type="entry name" value="PGG_dom"/>
</dbReference>
<keyword evidence="11" id="KW-1185">Reference proteome</keyword>
<dbReference type="PANTHER" id="PTHR24186:SF38">
    <property type="entry name" value="ANKYRIN REPEAT FAMILY PROTEIN"/>
    <property type="match status" value="1"/>
</dbReference>
<dbReference type="SUPFAM" id="SSF48403">
    <property type="entry name" value="Ankyrin repeat"/>
    <property type="match status" value="1"/>
</dbReference>
<dbReference type="GO" id="GO:0005886">
    <property type="term" value="C:plasma membrane"/>
    <property type="evidence" value="ECO:0007669"/>
    <property type="project" value="TreeGrafter"/>
</dbReference>
<name>A0AAV1BWZ4_OLDCO</name>
<accession>A0AAV1BWZ4</accession>
<keyword evidence="3" id="KW-0677">Repeat</keyword>
<dbReference type="AlphaFoldDB" id="A0AAV1BWZ4"/>
<sequence length="422" mass="46517">MEQSLHDAAFTGDINALKKLLQADQTLIQKICVHRSIDKNPIHIGAMLGHVDFVNEILQGYPHNSALSYAMCLARDQDGRNPVHLAAIYGQMNILELVINHDGLMQAALEKADCGGTILHLCVKYNQVKALSYLLQIFTDPHFVGVKNDEGMTILHLASYYNHNQRREDVIRIIKEKAPGIVNIKCATELTRVKEVIQKSSPTKDKRGWINSIFLTSDAGRRTKGDHFLVNFEESKNTVIIVASLIATMAFEAMINPPGGFWPDSSPGKVGISVMALTQASNYKNLARSNSVAFVASLTTIVMLLVRERPTNNTKAQIFNTMMLLLSVGAIIMSVVSISVSYATAYVSISPKSLRHYTSHGQTAMIVLTVWCLPVASVVASVLRFYFFRTTKIRFSCGRIVVGSTKSIASSTEAPNELNLMC</sequence>
<dbReference type="PROSITE" id="PS50088">
    <property type="entry name" value="ANK_REPEAT"/>
    <property type="match status" value="1"/>
</dbReference>
<dbReference type="InterPro" id="IPR036770">
    <property type="entry name" value="Ankyrin_rpt-contain_sf"/>
</dbReference>